<feature type="compositionally biased region" description="Polar residues" evidence="13">
    <location>
        <begin position="491"/>
        <end position="500"/>
    </location>
</feature>
<sequence>MLKAQEIHWSKFQIDTEDPMTLSALAMRIFRQNDDYYKNFPIHIPNRNVDTFIRRGHYGGHTDVYKPFGEDLYYYDVNSLYPFVMKEFPMPGGVPVWRKNLEEVELDTLFGFFEAYVECPSHISRPFLPYKDQNSLLFPTGKFIGIYYSEELKYAGYEIRPLRGYMFEKMSSPFEEFISNLYESRQEARRAVTEVCREEKYLELMMMDNFQSAEKLTDSHYLVNYTTNSGCVSDEEWKAPRIMAVQLSAAITAMARMKIELGKFKLENKVKKGIFLAPKSSLLEIEDDRKIIKHKGPAKDLVTTEWFVRQFLDLSQTKKSRVMRSVVVLNAMNYKKTADVFCLLEEEEGEPKAYLASVHCAGTPSVQYFLIPQVSSLARSTSGPRVSEALSRGVPERIVLTEPQAAPKCCLPTSVFNRSLPNVILDQRSAMQFCLQEIWREPLVPALTFSLTYIGHGSIFGFRTGSGHSCLLRPTMAPYRKGSGECFQSRGGRSQHTSVTDYERGPKDNEIAISQSAVLLLLMGGKAGRFDHFRYPENFLSLVGRKRLFVSAVKDLKSQPKGLRPTSVKVRRRKGLVVKLPKSTCGVNQYRSQTQNTLFTPKKLAQALVAEAWTDSLSDSSLFQNHHPVNKAYLLTAISSTVSFVPTLYGRGQECLAVAVAYPTTLSVSPTLLISDPYLLGFDILYGTLSQSSERTFPPFTSSSSSFEWELPVLEHNAWLAKSWNSVGIRGILLNRRNIPIMSMPIESMLLAVNSNFLVFSVSSDDMMGQSFASLVSTVAAAESAIGGRAFLAERAHPILKCFPKPLPVQLLKDRELVL</sequence>
<keyword evidence="10" id="KW-0238">DNA-binding</keyword>
<evidence type="ECO:0000313" key="16">
    <source>
        <dbReference type="Proteomes" id="UP000734854"/>
    </source>
</evidence>
<evidence type="ECO:0000313" key="15">
    <source>
        <dbReference type="EMBL" id="KAG6467790.1"/>
    </source>
</evidence>
<evidence type="ECO:0000256" key="6">
    <source>
        <dbReference type="ARBA" id="ARBA00022695"/>
    </source>
</evidence>
<keyword evidence="11" id="KW-0472">Membrane</keyword>
<keyword evidence="8" id="KW-0239">DNA-directed DNA polymerase</keyword>
<dbReference type="GO" id="GO:0006260">
    <property type="term" value="P:DNA replication"/>
    <property type="evidence" value="ECO:0007669"/>
    <property type="project" value="UniProtKB-KW"/>
</dbReference>
<protein>
    <recommendedName>
        <fullName evidence="3">DNA-directed DNA polymerase</fullName>
        <ecNumber evidence="3">2.7.7.7</ecNumber>
    </recommendedName>
</protein>
<evidence type="ECO:0000256" key="10">
    <source>
        <dbReference type="ARBA" id="ARBA00023125"/>
    </source>
</evidence>
<comment type="catalytic activity">
    <reaction evidence="12">
        <text>DNA(n) + a 2'-deoxyribonucleoside 5'-triphosphate = DNA(n+1) + diphosphate</text>
        <dbReference type="Rhea" id="RHEA:22508"/>
        <dbReference type="Rhea" id="RHEA-COMP:17339"/>
        <dbReference type="Rhea" id="RHEA-COMP:17340"/>
        <dbReference type="ChEBI" id="CHEBI:33019"/>
        <dbReference type="ChEBI" id="CHEBI:61560"/>
        <dbReference type="ChEBI" id="CHEBI:173112"/>
        <dbReference type="EC" id="2.7.7.7"/>
    </reaction>
</comment>
<keyword evidence="4" id="KW-0808">Transferase</keyword>
<evidence type="ECO:0000256" key="7">
    <source>
        <dbReference type="ARBA" id="ARBA00022705"/>
    </source>
</evidence>
<feature type="region of interest" description="Disordered" evidence="13">
    <location>
        <begin position="484"/>
        <end position="505"/>
    </location>
</feature>
<evidence type="ECO:0000256" key="2">
    <source>
        <dbReference type="ARBA" id="ARBA00005755"/>
    </source>
</evidence>
<dbReference type="Proteomes" id="UP000734854">
    <property type="component" value="Unassembled WGS sequence"/>
</dbReference>
<dbReference type="PANTHER" id="PTHR33568">
    <property type="entry name" value="DNA POLYMERASE"/>
    <property type="match status" value="1"/>
</dbReference>
<comment type="similarity">
    <text evidence="2">Belongs to the DNA polymerase type-B family.</text>
</comment>
<dbReference type="Gene3D" id="3.90.1600.10">
    <property type="entry name" value="Palm domain of DNA polymerase"/>
    <property type="match status" value="1"/>
</dbReference>
<keyword evidence="9" id="KW-1133">Transmembrane helix</keyword>
<keyword evidence="7" id="KW-0235">DNA replication</keyword>
<dbReference type="EC" id="2.7.7.7" evidence="3"/>
<organism evidence="15 16">
    <name type="scientific">Zingiber officinale</name>
    <name type="common">Ginger</name>
    <name type="synonym">Amomum zingiber</name>
    <dbReference type="NCBI Taxonomy" id="94328"/>
    <lineage>
        <taxon>Eukaryota</taxon>
        <taxon>Viridiplantae</taxon>
        <taxon>Streptophyta</taxon>
        <taxon>Embryophyta</taxon>
        <taxon>Tracheophyta</taxon>
        <taxon>Spermatophyta</taxon>
        <taxon>Magnoliopsida</taxon>
        <taxon>Liliopsida</taxon>
        <taxon>Zingiberales</taxon>
        <taxon>Zingiberaceae</taxon>
        <taxon>Zingiber</taxon>
    </lineage>
</organism>
<keyword evidence="6" id="KW-0548">Nucleotidyltransferase</keyword>
<name>A0A8J5E9F1_ZINOF</name>
<evidence type="ECO:0000256" key="5">
    <source>
        <dbReference type="ARBA" id="ARBA00022692"/>
    </source>
</evidence>
<evidence type="ECO:0000256" key="3">
    <source>
        <dbReference type="ARBA" id="ARBA00012417"/>
    </source>
</evidence>
<evidence type="ECO:0000256" key="12">
    <source>
        <dbReference type="ARBA" id="ARBA00049244"/>
    </source>
</evidence>
<evidence type="ECO:0000256" key="4">
    <source>
        <dbReference type="ARBA" id="ARBA00022679"/>
    </source>
</evidence>
<dbReference type="GO" id="GO:0003887">
    <property type="term" value="F:DNA-directed DNA polymerase activity"/>
    <property type="evidence" value="ECO:0007669"/>
    <property type="project" value="UniProtKB-KW"/>
</dbReference>
<accession>A0A8J5E9F1</accession>
<dbReference type="PANTHER" id="PTHR33568:SF3">
    <property type="entry name" value="DNA-DIRECTED DNA POLYMERASE"/>
    <property type="match status" value="1"/>
</dbReference>
<dbReference type="InterPro" id="IPR023211">
    <property type="entry name" value="DNA_pol_palm_dom_sf"/>
</dbReference>
<evidence type="ECO:0000256" key="8">
    <source>
        <dbReference type="ARBA" id="ARBA00022932"/>
    </source>
</evidence>
<dbReference type="AlphaFoldDB" id="A0A8J5E9F1"/>
<gene>
    <name evidence="15" type="ORF">ZIOFF_074301</name>
</gene>
<dbReference type="GO" id="GO:0016020">
    <property type="term" value="C:membrane"/>
    <property type="evidence" value="ECO:0007669"/>
    <property type="project" value="UniProtKB-SubCell"/>
</dbReference>
<keyword evidence="15" id="KW-0496">Mitochondrion</keyword>
<feature type="domain" description="DNA-directed DNA polymerase family B mitochondria/virus" evidence="14">
    <location>
        <begin position="1"/>
        <end position="191"/>
    </location>
</feature>
<dbReference type="Pfam" id="PF03175">
    <property type="entry name" value="DNA_pol_B_2"/>
    <property type="match status" value="1"/>
</dbReference>
<dbReference type="InterPro" id="IPR043502">
    <property type="entry name" value="DNA/RNA_pol_sf"/>
</dbReference>
<keyword evidence="5" id="KW-0812">Transmembrane</keyword>
<comment type="subcellular location">
    <subcellularLocation>
        <location evidence="1">Membrane</location>
        <topology evidence="1">Multi-pass membrane protein</topology>
    </subcellularLocation>
</comment>
<dbReference type="InterPro" id="IPR004868">
    <property type="entry name" value="DNA-dir_DNA_pol_B_mt/vir"/>
</dbReference>
<dbReference type="GO" id="GO:0003677">
    <property type="term" value="F:DNA binding"/>
    <property type="evidence" value="ECO:0007669"/>
    <property type="project" value="UniProtKB-KW"/>
</dbReference>
<dbReference type="GO" id="GO:0000166">
    <property type="term" value="F:nucleotide binding"/>
    <property type="evidence" value="ECO:0007669"/>
    <property type="project" value="InterPro"/>
</dbReference>
<evidence type="ECO:0000256" key="1">
    <source>
        <dbReference type="ARBA" id="ARBA00004141"/>
    </source>
</evidence>
<dbReference type="Gene3D" id="1.10.287.3510">
    <property type="match status" value="1"/>
</dbReference>
<dbReference type="SUPFAM" id="SSF56672">
    <property type="entry name" value="DNA/RNA polymerases"/>
    <property type="match status" value="1"/>
</dbReference>
<dbReference type="Pfam" id="PF00420">
    <property type="entry name" value="Oxidored_q2"/>
    <property type="match status" value="1"/>
</dbReference>
<comment type="caution">
    <text evidence="15">The sequence shown here is derived from an EMBL/GenBank/DDBJ whole genome shotgun (WGS) entry which is preliminary data.</text>
</comment>
<evidence type="ECO:0000256" key="11">
    <source>
        <dbReference type="ARBA" id="ARBA00023136"/>
    </source>
</evidence>
<keyword evidence="16" id="KW-1185">Reference proteome</keyword>
<proteinExistence type="inferred from homology"/>
<evidence type="ECO:0000256" key="13">
    <source>
        <dbReference type="SAM" id="MobiDB-lite"/>
    </source>
</evidence>
<evidence type="ECO:0000256" key="9">
    <source>
        <dbReference type="ARBA" id="ARBA00022989"/>
    </source>
</evidence>
<reference evidence="15 16" key="1">
    <citation type="submission" date="2020-08" db="EMBL/GenBank/DDBJ databases">
        <title>Plant Genome Project.</title>
        <authorList>
            <person name="Zhang R.-G."/>
        </authorList>
    </citation>
    <scope>NUCLEOTIDE SEQUENCE [LARGE SCALE GENOMIC DNA]</scope>
    <source>
        <tissue evidence="15">Rhizome</tissue>
    </source>
</reference>
<dbReference type="InterPro" id="IPR039428">
    <property type="entry name" value="NUOK/Mnh_C1-like"/>
</dbReference>
<evidence type="ECO:0000259" key="14">
    <source>
        <dbReference type="Pfam" id="PF03175"/>
    </source>
</evidence>
<geneLocation type="mitochondrion" evidence="15"/>
<dbReference type="EMBL" id="JACMSC010000023">
    <property type="protein sequence ID" value="KAG6467790.1"/>
    <property type="molecule type" value="Genomic_DNA"/>
</dbReference>